<dbReference type="EMBL" id="JACGBB010000012">
    <property type="protein sequence ID" value="MBZ7987682.1"/>
    <property type="molecule type" value="Genomic_DNA"/>
</dbReference>
<reference evidence="5 6" key="1">
    <citation type="submission" date="2020-07" db="EMBL/GenBank/DDBJ databases">
        <title>Transfer of Campylobacter canadensis to the novel genus Avispirillum gen. nov., that also includes two novel species recovered from migratory waterfowl: Avispirillum anseris sp. nov. and Avispirillum brantae sp. nov.</title>
        <authorList>
            <person name="Miller W.G."/>
            <person name="Chapman M.H."/>
            <person name="Yee E."/>
            <person name="Inglis G.D."/>
        </authorList>
    </citation>
    <scope>NUCLEOTIDE SEQUENCE [LARGE SCALE GENOMIC DNA]</scope>
    <source>
        <strain evidence="5 6">L283</strain>
    </source>
</reference>
<dbReference type="RefSeq" id="WP_224325407.1">
    <property type="nucleotide sequence ID" value="NZ_JACGBB010000012.1"/>
</dbReference>
<keyword evidence="6" id="KW-1185">Reference proteome</keyword>
<evidence type="ECO:0000259" key="4">
    <source>
        <dbReference type="Pfam" id="PF00155"/>
    </source>
</evidence>
<dbReference type="InterPro" id="IPR004839">
    <property type="entry name" value="Aminotransferase_I/II_large"/>
</dbReference>
<dbReference type="SUPFAM" id="SSF53383">
    <property type="entry name" value="PLP-dependent transferases"/>
    <property type="match status" value="1"/>
</dbReference>
<dbReference type="PANTHER" id="PTHR13693">
    <property type="entry name" value="CLASS II AMINOTRANSFERASE/8-AMINO-7-OXONONANOATE SYNTHASE"/>
    <property type="match status" value="1"/>
</dbReference>
<dbReference type="Gene3D" id="3.90.1150.10">
    <property type="entry name" value="Aspartate Aminotransferase, domain 1"/>
    <property type="match status" value="1"/>
</dbReference>
<dbReference type="GO" id="GO:0008483">
    <property type="term" value="F:transaminase activity"/>
    <property type="evidence" value="ECO:0007669"/>
    <property type="project" value="UniProtKB-KW"/>
</dbReference>
<dbReference type="PANTHER" id="PTHR13693:SF100">
    <property type="entry name" value="8-AMINO-7-OXONONANOATE SYNTHASE"/>
    <property type="match status" value="1"/>
</dbReference>
<keyword evidence="2" id="KW-0808">Transferase</keyword>
<sequence length="364" mass="42087">MVKSVLDELKQKANYRTLKEYKKDGDYLIINNERKLNLSSNDYLNLSSLQKDFFKNNEYFNLSSDASRLLCGGDYVHKDFEDYLSLIYKKQALLFNSGYCLNLSCISALSKLKNSLFLCDKNIHASMIDGLMLNNANFKRYKHSNLDELKELLFLNANKYDYIFILSEAVFSMDGDILDIDKLIQLKKEFKNVYLYIDEAHSIGVLGQNGYGLSYLNDVDFCVLTFGKALASNGAVMLCADIFKEYFINTARSLIYSTSISPIIVAWTFYLFKQLKNFDNLRQNLKELSLLVNEELKSKFKIDGTLHIKMLRLNSNEEADFYAKKLFLNSYYLPAIKKPTTLIPSLRFSLKANFTKEEILNFAR</sequence>
<gene>
    <name evidence="5" type="ORF">AVCANL283_06160</name>
</gene>
<dbReference type="InterPro" id="IPR015422">
    <property type="entry name" value="PyrdxlP-dep_Trfase_small"/>
</dbReference>
<dbReference type="Proteomes" id="UP000786183">
    <property type="component" value="Unassembled WGS sequence"/>
</dbReference>
<keyword evidence="3" id="KW-0663">Pyridoxal phosphate</keyword>
<dbReference type="InterPro" id="IPR015424">
    <property type="entry name" value="PyrdxlP-dep_Trfase"/>
</dbReference>
<evidence type="ECO:0000256" key="3">
    <source>
        <dbReference type="ARBA" id="ARBA00022898"/>
    </source>
</evidence>
<dbReference type="InterPro" id="IPR015421">
    <property type="entry name" value="PyrdxlP-dep_Trfase_major"/>
</dbReference>
<evidence type="ECO:0000313" key="5">
    <source>
        <dbReference type="EMBL" id="MBZ7987682.1"/>
    </source>
</evidence>
<evidence type="ECO:0000256" key="2">
    <source>
        <dbReference type="ARBA" id="ARBA00022679"/>
    </source>
</evidence>
<name>A0ABS7WTP4_9BACT</name>
<dbReference type="InterPro" id="IPR050087">
    <property type="entry name" value="AON_synthase_class-II"/>
</dbReference>
<protein>
    <submittedName>
        <fullName evidence="5">Pyridoxal phosphate-dependent aminotransferase family protein</fullName>
    </submittedName>
</protein>
<evidence type="ECO:0000256" key="1">
    <source>
        <dbReference type="ARBA" id="ARBA00001933"/>
    </source>
</evidence>
<proteinExistence type="predicted"/>
<dbReference type="Pfam" id="PF00155">
    <property type="entry name" value="Aminotran_1_2"/>
    <property type="match status" value="1"/>
</dbReference>
<evidence type="ECO:0000313" key="6">
    <source>
        <dbReference type="Proteomes" id="UP000786183"/>
    </source>
</evidence>
<accession>A0ABS7WTP4</accession>
<organism evidence="5 6">
    <name type="scientific">Campylobacter canadensis</name>
    <dbReference type="NCBI Taxonomy" id="449520"/>
    <lineage>
        <taxon>Bacteria</taxon>
        <taxon>Pseudomonadati</taxon>
        <taxon>Campylobacterota</taxon>
        <taxon>Epsilonproteobacteria</taxon>
        <taxon>Campylobacterales</taxon>
        <taxon>Campylobacteraceae</taxon>
        <taxon>Campylobacter</taxon>
    </lineage>
</organism>
<feature type="domain" description="Aminotransferase class I/classII large" evidence="4">
    <location>
        <begin position="34"/>
        <end position="363"/>
    </location>
</feature>
<keyword evidence="5" id="KW-0032">Aminotransferase</keyword>
<dbReference type="Gene3D" id="3.40.640.10">
    <property type="entry name" value="Type I PLP-dependent aspartate aminotransferase-like (Major domain)"/>
    <property type="match status" value="1"/>
</dbReference>
<comment type="cofactor">
    <cofactor evidence="1">
        <name>pyridoxal 5'-phosphate</name>
        <dbReference type="ChEBI" id="CHEBI:597326"/>
    </cofactor>
</comment>
<comment type="caution">
    <text evidence="5">The sequence shown here is derived from an EMBL/GenBank/DDBJ whole genome shotgun (WGS) entry which is preliminary data.</text>
</comment>